<evidence type="ECO:0000313" key="14">
    <source>
        <dbReference type="EMBL" id="GAV02409.1"/>
    </source>
</evidence>
<dbReference type="Pfam" id="PF04104">
    <property type="entry name" value="DNA_primase_lrg"/>
    <property type="match status" value="1"/>
</dbReference>
<keyword evidence="6 10" id="KW-0479">Metal-binding</keyword>
<keyword evidence="8 10" id="KW-0411">Iron-sulfur</keyword>
<evidence type="ECO:0000256" key="1">
    <source>
        <dbReference type="ARBA" id="ARBA00010564"/>
    </source>
</evidence>
<dbReference type="PANTHER" id="PTHR10537:SF3">
    <property type="entry name" value="DNA PRIMASE LARGE SUBUNIT"/>
    <property type="match status" value="1"/>
</dbReference>
<evidence type="ECO:0000256" key="9">
    <source>
        <dbReference type="ARBA" id="ARBA00023125"/>
    </source>
</evidence>
<keyword evidence="7 10" id="KW-0408">Iron</keyword>
<dbReference type="GO" id="GO:0003677">
    <property type="term" value="F:DNA binding"/>
    <property type="evidence" value="ECO:0007669"/>
    <property type="project" value="UniProtKB-UniRule"/>
</dbReference>
<dbReference type="GO" id="GO:0006270">
    <property type="term" value="P:DNA replication initiation"/>
    <property type="evidence" value="ECO:0007669"/>
    <property type="project" value="TreeGrafter"/>
</dbReference>
<dbReference type="GO" id="GO:0046872">
    <property type="term" value="F:metal ion binding"/>
    <property type="evidence" value="ECO:0007669"/>
    <property type="project" value="UniProtKB-UniRule"/>
</dbReference>
<dbReference type="PANTHER" id="PTHR10537">
    <property type="entry name" value="DNA PRIMASE LARGE SUBUNIT"/>
    <property type="match status" value="1"/>
</dbReference>
<feature type="binding site" evidence="11">
    <location>
        <position position="296"/>
    </location>
    <ligand>
        <name>[4Fe-4S] cluster</name>
        <dbReference type="ChEBI" id="CHEBI:49883"/>
    </ligand>
</feature>
<dbReference type="CDD" id="cd07322">
    <property type="entry name" value="PriL_PriS_Eukaryotic"/>
    <property type="match status" value="1"/>
</dbReference>
<feature type="binding site" evidence="11">
    <location>
        <position position="432"/>
    </location>
    <ligand>
        <name>[4Fe-4S] cluster</name>
        <dbReference type="ChEBI" id="CHEBI:49883"/>
    </ligand>
</feature>
<evidence type="ECO:0000256" key="12">
    <source>
        <dbReference type="SAM" id="MobiDB-lite"/>
    </source>
</evidence>
<name>A0A1D1VUY8_RAMVA</name>
<feature type="region of interest" description="Disordered" evidence="12">
    <location>
        <begin position="528"/>
        <end position="552"/>
    </location>
</feature>
<gene>
    <name evidence="14" type="primary">RvY_12979-1</name>
    <name evidence="14" type="synonym">RvY_12979.1</name>
    <name evidence="14" type="ORF">RvY_12979</name>
</gene>
<protein>
    <recommendedName>
        <fullName evidence="2 10">DNA primase large subunit</fullName>
    </recommendedName>
</protein>
<dbReference type="AlphaFoldDB" id="A0A1D1VUY8"/>
<keyword evidence="3 10" id="KW-0004">4Fe-4S</keyword>
<dbReference type="InterPro" id="IPR016558">
    <property type="entry name" value="DNA_primase_lsu_euk"/>
</dbReference>
<dbReference type="Pfam" id="PF26466">
    <property type="entry name" value="DNA_primase_lrg_N"/>
    <property type="match status" value="1"/>
</dbReference>
<comment type="function">
    <text evidence="10">DNA primase is the polymerase that synthesizes small RNA primers for the Okazaki fragments made during discontinuous DNA replication.</text>
</comment>
<comment type="cofactor">
    <cofactor evidence="10">
        <name>[4Fe-4S] cluster</name>
        <dbReference type="ChEBI" id="CHEBI:49883"/>
    </cofactor>
    <text evidence="10">Binds 1 [4Fe-4S] cluster.</text>
</comment>
<evidence type="ECO:0000256" key="5">
    <source>
        <dbReference type="ARBA" id="ARBA00022705"/>
    </source>
</evidence>
<evidence type="ECO:0000256" key="2">
    <source>
        <dbReference type="ARBA" id="ARBA00019038"/>
    </source>
</evidence>
<feature type="domain" description="DNA primase large subunit C-terminal" evidence="13">
    <location>
        <begin position="286"/>
        <end position="459"/>
    </location>
</feature>
<dbReference type="Proteomes" id="UP000186922">
    <property type="component" value="Unassembled WGS sequence"/>
</dbReference>
<evidence type="ECO:0000256" key="11">
    <source>
        <dbReference type="PIRSR" id="PIRSR009449-1"/>
    </source>
</evidence>
<dbReference type="Gene3D" id="1.20.930.80">
    <property type="match status" value="1"/>
</dbReference>
<evidence type="ECO:0000256" key="7">
    <source>
        <dbReference type="ARBA" id="ARBA00023004"/>
    </source>
</evidence>
<dbReference type="EMBL" id="BDGG01000008">
    <property type="protein sequence ID" value="GAV02409.1"/>
    <property type="molecule type" value="Genomic_DNA"/>
</dbReference>
<accession>A0A1D1VUY8</accession>
<feature type="binding site" evidence="11">
    <location>
        <position position="392"/>
    </location>
    <ligand>
        <name>[4Fe-4S] cluster</name>
        <dbReference type="ChEBI" id="CHEBI:49883"/>
    </ligand>
</feature>
<dbReference type="PIRSF" id="PIRSF009449">
    <property type="entry name" value="DNA_primase_large_subunit"/>
    <property type="match status" value="1"/>
</dbReference>
<evidence type="ECO:0000256" key="10">
    <source>
        <dbReference type="PIRNR" id="PIRNR009449"/>
    </source>
</evidence>
<dbReference type="GO" id="GO:0051539">
    <property type="term" value="F:4 iron, 4 sulfur cluster binding"/>
    <property type="evidence" value="ECO:0007669"/>
    <property type="project" value="UniProtKB-UniRule"/>
</dbReference>
<comment type="caution">
    <text evidence="14">The sequence shown here is derived from an EMBL/GenBank/DDBJ whole genome shotgun (WGS) entry which is preliminary data.</text>
</comment>
<dbReference type="InterPro" id="IPR058560">
    <property type="entry name" value="DNA_primase_C"/>
</dbReference>
<evidence type="ECO:0000256" key="8">
    <source>
        <dbReference type="ARBA" id="ARBA00023014"/>
    </source>
</evidence>
<dbReference type="InterPro" id="IPR007238">
    <property type="entry name" value="DNA_primase_lsu_euk/arc"/>
</dbReference>
<dbReference type="STRING" id="947166.A0A1D1VUY8"/>
<dbReference type="GO" id="GO:0006269">
    <property type="term" value="P:DNA replication, synthesis of primer"/>
    <property type="evidence" value="ECO:0007669"/>
    <property type="project" value="UniProtKB-KW"/>
</dbReference>
<keyword evidence="9 10" id="KW-0238">DNA-binding</keyword>
<evidence type="ECO:0000256" key="3">
    <source>
        <dbReference type="ARBA" id="ARBA00022485"/>
    </source>
</evidence>
<comment type="similarity">
    <text evidence="1 10">Belongs to the eukaryotic-type primase large subunit family.</text>
</comment>
<keyword evidence="4 10" id="KW-0639">Primosome</keyword>
<organism evidence="14 15">
    <name type="scientific">Ramazzottius varieornatus</name>
    <name type="common">Water bear</name>
    <name type="synonym">Tardigrade</name>
    <dbReference type="NCBI Taxonomy" id="947166"/>
    <lineage>
        <taxon>Eukaryota</taxon>
        <taxon>Metazoa</taxon>
        <taxon>Ecdysozoa</taxon>
        <taxon>Tardigrada</taxon>
        <taxon>Eutardigrada</taxon>
        <taxon>Parachela</taxon>
        <taxon>Hypsibioidea</taxon>
        <taxon>Ramazzottiidae</taxon>
        <taxon>Ramazzottius</taxon>
    </lineage>
</organism>
<evidence type="ECO:0000259" key="13">
    <source>
        <dbReference type="Pfam" id="PF04104"/>
    </source>
</evidence>
<sequence>MEVFGSAQKMVKREALTTNKHAPTFTTNFFLEPPYYESINLQEFEAYAIERLKVLRAFENVAFKSPRGSPEYAEAIIKDINKDLRYRYIRPLTITSEDVLLENKRRDVLSHFILRMVFCRNEEQKRWFIQQEVDLFRFRLSQEDASTISLFLKESNLDYTPLPDEEYRNIRPILEKSTYHYNNSQAIADTEFYKIDFLEALDSVRQRKVYLSQGWAYVPRRLLLDVVCGRYRDHLAMELSKLSRVIADSQEENRLIPVLNSLASGYTGSSYSAGEFEFGITVDNLDQLSNESFPLCAKNMHEHLRKDHHLKHHARLQYGLYLKGIGLSMDDEMKLYRTEFMKGGMTDKAFKQHEYGVRHMYGKEGRRVNYTPYSCIKIITGNPPGPDDHHGCPFRHFNPSLLQQRLKSYGVPPKGVEEVISLVSRGHYQIACTKYFEITHKEKLENALVESIQHPNQYFEESRRLLHPETVKETQSTFLRKPAEPVNVMQNSSTAQRAYSGPAGPVSSFDETADDFLGDIDLDAALLDAETSQATTSNSMNTDPSNGQQRAA</sequence>
<feature type="binding site" evidence="11">
    <location>
        <position position="375"/>
    </location>
    <ligand>
        <name>[4Fe-4S] cluster</name>
        <dbReference type="ChEBI" id="CHEBI:49883"/>
    </ligand>
</feature>
<proteinExistence type="inferred from homology"/>
<evidence type="ECO:0000256" key="6">
    <source>
        <dbReference type="ARBA" id="ARBA00022723"/>
    </source>
</evidence>
<keyword evidence="5 10" id="KW-0235">DNA replication</keyword>
<dbReference type="OrthoDB" id="421393at2759"/>
<evidence type="ECO:0000256" key="4">
    <source>
        <dbReference type="ARBA" id="ARBA00022515"/>
    </source>
</evidence>
<feature type="compositionally biased region" description="Polar residues" evidence="12">
    <location>
        <begin position="530"/>
        <end position="552"/>
    </location>
</feature>
<reference evidence="14 15" key="1">
    <citation type="journal article" date="2016" name="Nat. Commun.">
        <title>Extremotolerant tardigrade genome and improved radiotolerance of human cultured cells by tardigrade-unique protein.</title>
        <authorList>
            <person name="Hashimoto T."/>
            <person name="Horikawa D.D."/>
            <person name="Saito Y."/>
            <person name="Kuwahara H."/>
            <person name="Kozuka-Hata H."/>
            <person name="Shin-I T."/>
            <person name="Minakuchi Y."/>
            <person name="Ohishi K."/>
            <person name="Motoyama A."/>
            <person name="Aizu T."/>
            <person name="Enomoto A."/>
            <person name="Kondo K."/>
            <person name="Tanaka S."/>
            <person name="Hara Y."/>
            <person name="Koshikawa S."/>
            <person name="Sagara H."/>
            <person name="Miura T."/>
            <person name="Yokobori S."/>
            <person name="Miyagawa K."/>
            <person name="Suzuki Y."/>
            <person name="Kubo T."/>
            <person name="Oyama M."/>
            <person name="Kohara Y."/>
            <person name="Fujiyama A."/>
            <person name="Arakawa K."/>
            <person name="Katayama T."/>
            <person name="Toyoda A."/>
            <person name="Kunieda T."/>
        </authorList>
    </citation>
    <scope>NUCLEOTIDE SEQUENCE [LARGE SCALE GENOMIC DNA]</scope>
    <source>
        <strain evidence="14 15">YOKOZUNA-1</strain>
    </source>
</reference>
<keyword evidence="15" id="KW-1185">Reference proteome</keyword>
<evidence type="ECO:0000313" key="15">
    <source>
        <dbReference type="Proteomes" id="UP000186922"/>
    </source>
</evidence>
<dbReference type="GO" id="GO:0005658">
    <property type="term" value="C:alpha DNA polymerase:primase complex"/>
    <property type="evidence" value="ECO:0007669"/>
    <property type="project" value="TreeGrafter"/>
</dbReference>